<dbReference type="EMBL" id="JAPHNL010000248">
    <property type="protein sequence ID" value="MCX3061869.1"/>
    <property type="molecule type" value="Genomic_DNA"/>
</dbReference>
<evidence type="ECO:0000313" key="1">
    <source>
        <dbReference type="EMBL" id="MCX3061869.1"/>
    </source>
</evidence>
<comment type="caution">
    <text evidence="1">The sequence shown here is derived from an EMBL/GenBank/DDBJ whole genome shotgun (WGS) entry which is preliminary data.</text>
</comment>
<dbReference type="Proteomes" id="UP001163064">
    <property type="component" value="Unassembled WGS sequence"/>
</dbReference>
<keyword evidence="1" id="KW-0067">ATP-binding</keyword>
<dbReference type="RefSeq" id="WP_266601566.1">
    <property type="nucleotide sequence ID" value="NZ_JAPHNL010000248.1"/>
</dbReference>
<name>A0ABT3TXU6_9ACTN</name>
<proteinExistence type="predicted"/>
<dbReference type="GO" id="GO:0005524">
    <property type="term" value="F:ATP binding"/>
    <property type="evidence" value="ECO:0007669"/>
    <property type="project" value="UniProtKB-KW"/>
</dbReference>
<organism evidence="1 2">
    <name type="scientific">Streptomyces beihaiensis</name>
    <dbReference type="NCBI Taxonomy" id="2984495"/>
    <lineage>
        <taxon>Bacteria</taxon>
        <taxon>Bacillati</taxon>
        <taxon>Actinomycetota</taxon>
        <taxon>Actinomycetes</taxon>
        <taxon>Kitasatosporales</taxon>
        <taxon>Streptomycetaceae</taxon>
        <taxon>Streptomyces</taxon>
    </lineage>
</organism>
<accession>A0ABT3TXU6</accession>
<keyword evidence="1" id="KW-0547">Nucleotide-binding</keyword>
<reference evidence="1" key="1">
    <citation type="submission" date="2022-10" db="EMBL/GenBank/DDBJ databases">
        <title>Streptomyces beihaiensis sp. nov., a chitin degrading actinobacterium, isolated from shrimp pond soil.</title>
        <authorList>
            <person name="Xie J."/>
            <person name="Shen N."/>
        </authorList>
    </citation>
    <scope>NUCLEOTIDE SEQUENCE</scope>
    <source>
        <strain evidence="1">GXMU-J5</strain>
    </source>
</reference>
<evidence type="ECO:0000313" key="2">
    <source>
        <dbReference type="Proteomes" id="UP001163064"/>
    </source>
</evidence>
<keyword evidence="2" id="KW-1185">Reference proteome</keyword>
<protein>
    <submittedName>
        <fullName evidence="1">ATP-binding protein</fullName>
    </submittedName>
</protein>
<gene>
    <name evidence="1" type="ORF">OFY01_19300</name>
</gene>
<sequence>MNIDTTQPWGIALDYAGRATVTENGHTVHIRVYDNSLSDSLQPDPLTGVYPSVHVSARLSESGDDDAVLRGFGEVTVAPTGTSPVTPDQNAAANAVAAALADFETRRAAHAALCATWDPSGAATGTTTGTTAP</sequence>